<reference evidence="6 7" key="1">
    <citation type="submission" date="2025-05" db="UniProtKB">
        <authorList>
            <consortium name="RefSeq"/>
        </authorList>
    </citation>
    <scope>IDENTIFICATION</scope>
</reference>
<evidence type="ECO:0000256" key="2">
    <source>
        <dbReference type="SAM" id="Coils"/>
    </source>
</evidence>
<dbReference type="SUPFAM" id="SSF46955">
    <property type="entry name" value="Putative DNA-binding domain"/>
    <property type="match status" value="1"/>
</dbReference>
<evidence type="ECO:0000256" key="3">
    <source>
        <dbReference type="SAM" id="MobiDB-lite"/>
    </source>
</evidence>
<protein>
    <submittedName>
        <fullName evidence="6 7">Ski oncogene</fullName>
    </submittedName>
</protein>
<keyword evidence="2" id="KW-0175">Coiled coil</keyword>
<dbReference type="SMART" id="SM01046">
    <property type="entry name" value="c-SKI_SMAD_bind"/>
    <property type="match status" value="1"/>
</dbReference>
<name>A0ABM4C4R3_HYDVU</name>
<dbReference type="Proteomes" id="UP001652625">
    <property type="component" value="Chromosome 06"/>
</dbReference>
<proteinExistence type="inferred from homology"/>
<dbReference type="InterPro" id="IPR009061">
    <property type="entry name" value="DNA-bd_dom_put_sf"/>
</dbReference>
<evidence type="ECO:0000313" key="7">
    <source>
        <dbReference type="RefSeq" id="XP_065656569.1"/>
    </source>
</evidence>
<dbReference type="Gene3D" id="3.10.260.20">
    <property type="entry name" value="Ski"/>
    <property type="match status" value="1"/>
</dbReference>
<dbReference type="CDD" id="cd21079">
    <property type="entry name" value="DHD_Ski_Sno"/>
    <property type="match status" value="1"/>
</dbReference>
<organism evidence="5 6">
    <name type="scientific">Hydra vulgaris</name>
    <name type="common">Hydra</name>
    <name type="synonym">Hydra attenuata</name>
    <dbReference type="NCBI Taxonomy" id="6087"/>
    <lineage>
        <taxon>Eukaryota</taxon>
        <taxon>Metazoa</taxon>
        <taxon>Cnidaria</taxon>
        <taxon>Hydrozoa</taxon>
        <taxon>Hydroidolina</taxon>
        <taxon>Anthoathecata</taxon>
        <taxon>Aplanulata</taxon>
        <taxon>Hydridae</taxon>
        <taxon>Hydra</taxon>
    </lineage>
</organism>
<keyword evidence="5" id="KW-1185">Reference proteome</keyword>
<dbReference type="InterPro" id="IPR023216">
    <property type="entry name" value="Tscrpt_reg_SKI_SnoN"/>
</dbReference>
<feature type="coiled-coil region" evidence="2">
    <location>
        <begin position="450"/>
        <end position="502"/>
    </location>
</feature>
<evidence type="ECO:0000313" key="6">
    <source>
        <dbReference type="RefSeq" id="XP_065656568.1"/>
    </source>
</evidence>
<dbReference type="InterPro" id="IPR014890">
    <property type="entry name" value="c-SKI_SMAD4-bd_dom"/>
</dbReference>
<dbReference type="RefSeq" id="XP_065656569.1">
    <property type="nucleotide sequence ID" value="XM_065800497.1"/>
</dbReference>
<comment type="similarity">
    <text evidence="1">Belongs to the SKI family.</text>
</comment>
<feature type="region of interest" description="Disordered" evidence="3">
    <location>
        <begin position="597"/>
        <end position="639"/>
    </location>
</feature>
<dbReference type="PANTHER" id="PTHR10005">
    <property type="entry name" value="SKI ONCOGENE-RELATED"/>
    <property type="match status" value="1"/>
</dbReference>
<sequence>MDSKTLEKVHPNPLLHLILQRYTETARNSIHGPVALKDDLPQIALKKTVRHTSSSEIPLEFQFRTTYLEGYTVACFLVGGEKRLCFSEIVHTVLKDINVQEIFEKRDKLLIFTSKCSMKQLDELKYNGVLPWTSSSSNLITKSDSYRLIGALQNHLAPKDRNNCSPSSFQIYHECFGGCSGVFDAERYVKPQSLCIKCDSCKGLFSPPSFTTHSHSSFDNVHTCHWGFDTVRWRSYIMLVEDQVTPDLIKTWNDIKLKFNNTKIVKSAQYVGNDQIMAKYPGNKDKQDRDVTLPLEIIPSSYLPKNNTSAFQPWSLKNRQEHLLESSQNNKYTILKTPNHSNVDNPCLTKVNDSKGCRFQSSVYMDCVHCKNAVESNSKFCDISDKVNEDIKPKIEPNFENIQNQEKTFKLMIKKVLEKYISTDTVNVKDLGHHLSNEFKQLNISQDKRLQEALIMNHHLENELQSVKLKSKKKIAEIKKEKDQIEQEIETLHRERQKEITLFNQMRWELNHEVSKNKVNKADDIETIQKENILLKMKLEQILVDRENLHKQLSWQLNKKKNQSWMPFPLMAQSFSSCEDKYTEYNTFKRASSCCDSSMANSSLSPAPKSRKIDYPRTTTSTQINTAVSEENSDIDVDD</sequence>
<dbReference type="RefSeq" id="XP_065656568.1">
    <property type="nucleotide sequence ID" value="XM_065800496.1"/>
</dbReference>
<gene>
    <name evidence="6 7" type="primary">LOC100199170</name>
</gene>
<dbReference type="Pfam" id="PF08782">
    <property type="entry name" value="c-SKI_SMAD_bind"/>
    <property type="match status" value="1"/>
</dbReference>
<dbReference type="GeneID" id="100199170"/>
<feature type="compositionally biased region" description="Polar residues" evidence="3">
    <location>
        <begin position="617"/>
        <end position="630"/>
    </location>
</feature>
<feature type="domain" description="c-SKI SMAD4-binding" evidence="4">
    <location>
        <begin position="168"/>
        <end position="260"/>
    </location>
</feature>
<dbReference type="InterPro" id="IPR010919">
    <property type="entry name" value="SAND-like_dom_sf"/>
</dbReference>
<dbReference type="Pfam" id="PF02437">
    <property type="entry name" value="Ski_Sno_DHD"/>
    <property type="match status" value="1"/>
</dbReference>
<accession>A0ABM4C4R3</accession>
<evidence type="ECO:0000313" key="5">
    <source>
        <dbReference type="Proteomes" id="UP001652625"/>
    </source>
</evidence>
<dbReference type="PANTHER" id="PTHR10005:SF25">
    <property type="entry name" value="SNO ONCOGENE, ISOFORM B"/>
    <property type="match status" value="1"/>
</dbReference>
<evidence type="ECO:0000259" key="4">
    <source>
        <dbReference type="SMART" id="SM01046"/>
    </source>
</evidence>
<dbReference type="Gene3D" id="3.10.390.10">
    <property type="entry name" value="SAND domain-like"/>
    <property type="match status" value="1"/>
</dbReference>
<dbReference type="SUPFAM" id="SSF63763">
    <property type="entry name" value="SAND domain-like"/>
    <property type="match status" value="1"/>
</dbReference>
<dbReference type="InterPro" id="IPR003380">
    <property type="entry name" value="SKI/SNO/DAC"/>
</dbReference>
<dbReference type="InterPro" id="IPR037000">
    <property type="entry name" value="Ski_DNA-bd_sf"/>
</dbReference>
<evidence type="ECO:0000256" key="1">
    <source>
        <dbReference type="ARBA" id="ARBA00009513"/>
    </source>
</evidence>